<dbReference type="STRING" id="1817758.A2150_03225"/>
<dbReference type="Proteomes" id="UP000177925">
    <property type="component" value="Unassembled WGS sequence"/>
</dbReference>
<organism evidence="1 2">
    <name type="scientific">Candidatus Muproteobacteria bacterium RBG_16_64_11</name>
    <dbReference type="NCBI Taxonomy" id="1817758"/>
    <lineage>
        <taxon>Bacteria</taxon>
        <taxon>Pseudomonadati</taxon>
        <taxon>Pseudomonadota</taxon>
        <taxon>Candidatus Muproteobacteria</taxon>
    </lineage>
</organism>
<reference evidence="1 2" key="1">
    <citation type="journal article" date="2016" name="Nat. Commun.">
        <title>Thousands of microbial genomes shed light on interconnected biogeochemical processes in an aquifer system.</title>
        <authorList>
            <person name="Anantharaman K."/>
            <person name="Brown C.T."/>
            <person name="Hug L.A."/>
            <person name="Sharon I."/>
            <person name="Castelle C.J."/>
            <person name="Probst A.J."/>
            <person name="Thomas B.C."/>
            <person name="Singh A."/>
            <person name="Wilkins M.J."/>
            <person name="Karaoz U."/>
            <person name="Brodie E.L."/>
            <person name="Williams K.H."/>
            <person name="Hubbard S.S."/>
            <person name="Banfield J.F."/>
        </authorList>
    </citation>
    <scope>NUCLEOTIDE SEQUENCE [LARGE SCALE GENOMIC DNA]</scope>
</reference>
<dbReference type="AlphaFoldDB" id="A0A1F6TIC3"/>
<name>A0A1F6TIC3_9PROT</name>
<evidence type="ECO:0008006" key="3">
    <source>
        <dbReference type="Google" id="ProtNLM"/>
    </source>
</evidence>
<gene>
    <name evidence="1" type="ORF">A2150_03225</name>
</gene>
<protein>
    <recommendedName>
        <fullName evidence="3">Alginate export domain-containing protein</fullName>
    </recommendedName>
</protein>
<proteinExistence type="predicted"/>
<evidence type="ECO:0000313" key="1">
    <source>
        <dbReference type="EMBL" id="OGI44890.1"/>
    </source>
</evidence>
<comment type="caution">
    <text evidence="1">The sequence shown here is derived from an EMBL/GenBank/DDBJ whole genome shotgun (WGS) entry which is preliminary data.</text>
</comment>
<accession>A0A1F6TIC3</accession>
<sequence length="440" mass="48515">MGEGEFETKRIRTRCYIDRLFLCALCVFASNNLINSPIAFADDWQFGGHAKYQYTVTGYARDDVQALYGDDPARDNAADLRLKAEKRAGPWDFSAHYELLAIHGNSLETRRRLATAGLLTGGTVSGLPDDRRRLFDLTDDLTDRNRTVAVQRLDRLALGYRTDRQVVRVGRQAVSWGNGLVFQPLDFVNPFSPLAIDKDYKTGDDMLYGQWLLAGQNDLQAIILPRRDPVTGGIESRQSSYAAKSRTRLGVLDLDLLAARHYDETLVGAGLVKSLGGAVGRLDVSYADLADGDGAWSLVTNLDYSWTWGGKNIYGYLEYFRNGVGESASARYATPNAALAARLARGELFALARDYAALGLQVELAPLVNLYQGLILNLNDGSGFYQVRGVYDWRQNVQLMAGFNLPFGARGDEYGGIPVGIPGIYAASGRSVYVRAAHYF</sequence>
<dbReference type="EMBL" id="MFSS01000008">
    <property type="protein sequence ID" value="OGI44890.1"/>
    <property type="molecule type" value="Genomic_DNA"/>
</dbReference>
<evidence type="ECO:0000313" key="2">
    <source>
        <dbReference type="Proteomes" id="UP000177925"/>
    </source>
</evidence>